<dbReference type="NCBIfam" id="TIGR01866">
    <property type="entry name" value="cas_Csn2"/>
    <property type="match status" value="1"/>
</dbReference>
<reference evidence="1 2" key="1">
    <citation type="journal article" date="2021" name="ISME Commun">
        <title>Automated analysis of genomic sequences facilitates high-throughput and comprehensive description of bacteria.</title>
        <authorList>
            <person name="Hitch T.C.A."/>
        </authorList>
    </citation>
    <scope>NUCLEOTIDE SEQUENCE [LARGE SCALE GENOMIC DNA]</scope>
    <source>
        <strain evidence="1 2">Sanger_04</strain>
    </source>
</reference>
<dbReference type="Proteomes" id="UP001652461">
    <property type="component" value="Unassembled WGS sequence"/>
</dbReference>
<proteinExistence type="predicted"/>
<protein>
    <submittedName>
        <fullName evidence="1">Type II-A CRISPR-associated protein Csn2</fullName>
    </submittedName>
</protein>
<dbReference type="InterPro" id="IPR010146">
    <property type="entry name" value="CRISPR-assoc_prot_Csn2-typ"/>
</dbReference>
<evidence type="ECO:0000313" key="2">
    <source>
        <dbReference type="Proteomes" id="UP001652461"/>
    </source>
</evidence>
<dbReference type="EMBL" id="JAOQKC010000034">
    <property type="protein sequence ID" value="MCU6698455.1"/>
    <property type="molecule type" value="Genomic_DNA"/>
</dbReference>
<sequence>MKLVHAEYGIEIELKENQISVLVVESPEKLSELIQELYLSRQGGEGKFLLSEADKLLNMGKFLELVVNPFAIDVNEKRIVQKLYQEIESQVQEQLVLETAEIHSRLISYLEEIAGKVTYPVIFDLEQNVLGLMKTYNVRLETESITMLEKLVEYFRLLHQLCRVEVIVCVNLKSYLSEVELRQLYETVFYEKIALILLENVQREKVDGERICIMDRDWCIIDLE</sequence>
<evidence type="ECO:0000313" key="1">
    <source>
        <dbReference type="EMBL" id="MCU6698455.1"/>
    </source>
</evidence>
<keyword evidence="2" id="KW-1185">Reference proteome</keyword>
<accession>A0ABT2S2H7</accession>
<name>A0ABT2S2H7_9FIRM</name>
<organism evidence="1 2">
    <name type="scientific">Laedolimicola ammoniilytica</name>
    <dbReference type="NCBI Taxonomy" id="2981771"/>
    <lineage>
        <taxon>Bacteria</taxon>
        <taxon>Bacillati</taxon>
        <taxon>Bacillota</taxon>
        <taxon>Clostridia</taxon>
        <taxon>Lachnospirales</taxon>
        <taxon>Lachnospiraceae</taxon>
        <taxon>Laedolimicola</taxon>
    </lineage>
</organism>
<comment type="caution">
    <text evidence="1">The sequence shown here is derived from an EMBL/GenBank/DDBJ whole genome shotgun (WGS) entry which is preliminary data.</text>
</comment>
<gene>
    <name evidence="1" type="primary">csn2</name>
    <name evidence="1" type="ORF">OCV63_16435</name>
</gene>
<dbReference type="InterPro" id="IPR038600">
    <property type="entry name" value="Csn2_sf"/>
</dbReference>
<dbReference type="Pfam" id="PF09711">
    <property type="entry name" value="Cas_Csn2"/>
    <property type="match status" value="1"/>
</dbReference>
<dbReference type="RefSeq" id="WP_158365320.1">
    <property type="nucleotide sequence ID" value="NZ_JAOQKC010000034.1"/>
</dbReference>
<dbReference type="Gene3D" id="3.40.50.11940">
    <property type="match status" value="2"/>
</dbReference>